<evidence type="ECO:0000256" key="2">
    <source>
        <dbReference type="ARBA" id="ARBA00004824"/>
    </source>
</evidence>
<dbReference type="Gene3D" id="3.20.10.10">
    <property type="entry name" value="D-amino Acid Aminotransferase, subunit A, domain 2"/>
    <property type="match status" value="1"/>
</dbReference>
<comment type="catalytic activity">
    <reaction evidence="13 17">
        <text>L-leucine + 2-oxoglutarate = 4-methyl-2-oxopentanoate + L-glutamate</text>
        <dbReference type="Rhea" id="RHEA:18321"/>
        <dbReference type="ChEBI" id="CHEBI:16810"/>
        <dbReference type="ChEBI" id="CHEBI:17865"/>
        <dbReference type="ChEBI" id="CHEBI:29985"/>
        <dbReference type="ChEBI" id="CHEBI:57427"/>
        <dbReference type="EC" id="2.6.1.42"/>
    </reaction>
</comment>
<gene>
    <name evidence="18" type="ORF">KDL01_15085</name>
</gene>
<dbReference type="EMBL" id="JAGSOG010000063">
    <property type="protein sequence ID" value="MBR7834597.1"/>
    <property type="molecule type" value="Genomic_DNA"/>
</dbReference>
<dbReference type="RefSeq" id="WP_212529116.1">
    <property type="nucleotide sequence ID" value="NZ_JAGSOG010000063.1"/>
</dbReference>
<dbReference type="InterPro" id="IPR036038">
    <property type="entry name" value="Aminotransferase-like"/>
</dbReference>
<protein>
    <recommendedName>
        <fullName evidence="17">Branched-chain-amino-acid aminotransferase</fullName>
        <ecNumber evidence="17">2.6.1.42</ecNumber>
    </recommendedName>
</protein>
<evidence type="ECO:0000256" key="16">
    <source>
        <dbReference type="RuleBase" id="RU004516"/>
    </source>
</evidence>
<dbReference type="PANTHER" id="PTHR11825:SF44">
    <property type="entry name" value="BRANCHED-CHAIN-AMINO-ACID AMINOTRANSFERASE"/>
    <property type="match status" value="1"/>
</dbReference>
<comment type="pathway">
    <text evidence="3">Amino-acid biosynthesis; L-valine biosynthesis; L-valine from pyruvate: step 4/4.</text>
</comment>
<dbReference type="InterPro" id="IPR005786">
    <property type="entry name" value="B_amino_transII"/>
</dbReference>
<evidence type="ECO:0000313" key="19">
    <source>
        <dbReference type="Proteomes" id="UP000675781"/>
    </source>
</evidence>
<keyword evidence="6 17" id="KW-0032">Aminotransferase</keyword>
<evidence type="ECO:0000256" key="1">
    <source>
        <dbReference type="ARBA" id="ARBA00001933"/>
    </source>
</evidence>
<comment type="similarity">
    <text evidence="5 15">Belongs to the class-IV pyridoxal-phosphate-dependent aminotransferase family.</text>
</comment>
<evidence type="ECO:0000256" key="7">
    <source>
        <dbReference type="ARBA" id="ARBA00022605"/>
    </source>
</evidence>
<dbReference type="AlphaFoldDB" id="A0A941IQU3"/>
<reference evidence="18" key="1">
    <citation type="submission" date="2021-04" db="EMBL/GenBank/DDBJ databases">
        <title>Genome based classification of Actinospica acidithermotolerans sp. nov., an actinobacterium isolated from an Indonesian hot spring.</title>
        <authorList>
            <person name="Kusuma A.B."/>
            <person name="Putra K.E."/>
            <person name="Nafisah S."/>
            <person name="Loh J."/>
            <person name="Nouioui I."/>
            <person name="Goodfellow M."/>
        </authorList>
    </citation>
    <scope>NUCLEOTIDE SEQUENCE</scope>
    <source>
        <strain evidence="18">CSCA 57</strain>
    </source>
</reference>
<dbReference type="InterPro" id="IPR018300">
    <property type="entry name" value="Aminotrans_IV_CS"/>
</dbReference>
<keyword evidence="10 17" id="KW-0100">Branched-chain amino acid biosynthesis</keyword>
<evidence type="ECO:0000256" key="12">
    <source>
        <dbReference type="ARBA" id="ARBA00048798"/>
    </source>
</evidence>
<keyword evidence="9 16" id="KW-0663">Pyridoxal phosphate</keyword>
<dbReference type="GO" id="GO:0004084">
    <property type="term" value="F:branched-chain-amino-acid transaminase activity"/>
    <property type="evidence" value="ECO:0007669"/>
    <property type="project" value="UniProtKB-EC"/>
</dbReference>
<evidence type="ECO:0000256" key="9">
    <source>
        <dbReference type="ARBA" id="ARBA00022898"/>
    </source>
</evidence>
<name>A0A941IQU3_9ACTN</name>
<evidence type="ECO:0000256" key="13">
    <source>
        <dbReference type="ARBA" id="ARBA00049229"/>
    </source>
</evidence>
<dbReference type="Pfam" id="PF01063">
    <property type="entry name" value="Aminotran_4"/>
    <property type="match status" value="1"/>
</dbReference>
<evidence type="ECO:0000256" key="14">
    <source>
        <dbReference type="PIRSR" id="PIRSR006468-1"/>
    </source>
</evidence>
<comment type="pathway">
    <text evidence="4">Amino-acid biosynthesis; L-leucine biosynthesis; L-leucine from 3-methyl-2-oxobutanoate: step 4/4.</text>
</comment>
<dbReference type="PROSITE" id="PS00770">
    <property type="entry name" value="AA_TRANSFER_CLASS_4"/>
    <property type="match status" value="1"/>
</dbReference>
<dbReference type="PANTHER" id="PTHR11825">
    <property type="entry name" value="SUBGROUP IIII AMINOTRANSFERASE"/>
    <property type="match status" value="1"/>
</dbReference>
<evidence type="ECO:0000256" key="6">
    <source>
        <dbReference type="ARBA" id="ARBA00022576"/>
    </source>
</evidence>
<comment type="caution">
    <text evidence="18">The sequence shown here is derived from an EMBL/GenBank/DDBJ whole genome shotgun (WGS) entry which is preliminary data.</text>
</comment>
<dbReference type="InterPro" id="IPR043131">
    <property type="entry name" value="BCAT-like_N"/>
</dbReference>
<comment type="catalytic activity">
    <reaction evidence="11 17">
        <text>L-valine + 2-oxoglutarate = 3-methyl-2-oxobutanoate + L-glutamate</text>
        <dbReference type="Rhea" id="RHEA:24813"/>
        <dbReference type="ChEBI" id="CHEBI:11851"/>
        <dbReference type="ChEBI" id="CHEBI:16810"/>
        <dbReference type="ChEBI" id="CHEBI:29985"/>
        <dbReference type="ChEBI" id="CHEBI:57762"/>
        <dbReference type="EC" id="2.6.1.42"/>
    </reaction>
</comment>
<dbReference type="GO" id="GO:0008652">
    <property type="term" value="P:amino acid biosynthetic process"/>
    <property type="evidence" value="ECO:0007669"/>
    <property type="project" value="UniProtKB-KW"/>
</dbReference>
<evidence type="ECO:0000256" key="17">
    <source>
        <dbReference type="RuleBase" id="RU004517"/>
    </source>
</evidence>
<dbReference type="InterPro" id="IPR001544">
    <property type="entry name" value="Aminotrans_IV"/>
</dbReference>
<dbReference type="NCBIfam" id="NF009897">
    <property type="entry name" value="PRK13357.1"/>
    <property type="match status" value="1"/>
</dbReference>
<proteinExistence type="inferred from homology"/>
<dbReference type="Proteomes" id="UP000675781">
    <property type="component" value="Unassembled WGS sequence"/>
</dbReference>
<evidence type="ECO:0000256" key="10">
    <source>
        <dbReference type="ARBA" id="ARBA00023304"/>
    </source>
</evidence>
<keyword evidence="19" id="KW-1185">Reference proteome</keyword>
<evidence type="ECO:0000256" key="8">
    <source>
        <dbReference type="ARBA" id="ARBA00022679"/>
    </source>
</evidence>
<dbReference type="SUPFAM" id="SSF56752">
    <property type="entry name" value="D-aminoacid aminotransferase-like PLP-dependent enzymes"/>
    <property type="match status" value="1"/>
</dbReference>
<evidence type="ECO:0000256" key="15">
    <source>
        <dbReference type="RuleBase" id="RU004106"/>
    </source>
</evidence>
<evidence type="ECO:0000256" key="3">
    <source>
        <dbReference type="ARBA" id="ARBA00004931"/>
    </source>
</evidence>
<dbReference type="EC" id="2.6.1.42" evidence="17"/>
<comment type="catalytic activity">
    <reaction evidence="12 17">
        <text>L-isoleucine + 2-oxoglutarate = (S)-3-methyl-2-oxopentanoate + L-glutamate</text>
        <dbReference type="Rhea" id="RHEA:24801"/>
        <dbReference type="ChEBI" id="CHEBI:16810"/>
        <dbReference type="ChEBI" id="CHEBI:29985"/>
        <dbReference type="ChEBI" id="CHEBI:35146"/>
        <dbReference type="ChEBI" id="CHEBI:58045"/>
        <dbReference type="EC" id="2.6.1.42"/>
    </reaction>
</comment>
<dbReference type="PIRSF" id="PIRSF006468">
    <property type="entry name" value="BCAT1"/>
    <property type="match status" value="1"/>
</dbReference>
<evidence type="ECO:0000256" key="11">
    <source>
        <dbReference type="ARBA" id="ARBA00048212"/>
    </source>
</evidence>
<evidence type="ECO:0000256" key="5">
    <source>
        <dbReference type="ARBA" id="ARBA00009320"/>
    </source>
</evidence>
<keyword evidence="7 17" id="KW-0028">Amino-acid biosynthesis</keyword>
<dbReference type="GO" id="GO:0009082">
    <property type="term" value="P:branched-chain amino acid biosynthetic process"/>
    <property type="evidence" value="ECO:0007669"/>
    <property type="project" value="UniProtKB-KW"/>
</dbReference>
<organism evidence="18 19">
    <name type="scientific">Actinospica durhamensis</name>
    <dbReference type="NCBI Taxonomy" id="1508375"/>
    <lineage>
        <taxon>Bacteria</taxon>
        <taxon>Bacillati</taxon>
        <taxon>Actinomycetota</taxon>
        <taxon>Actinomycetes</taxon>
        <taxon>Catenulisporales</taxon>
        <taxon>Actinospicaceae</taxon>
        <taxon>Actinospica</taxon>
    </lineage>
</organism>
<evidence type="ECO:0000313" key="18">
    <source>
        <dbReference type="EMBL" id="MBR7834597.1"/>
    </source>
</evidence>
<dbReference type="CDD" id="cd01557">
    <property type="entry name" value="BCAT_beta_family"/>
    <property type="match status" value="1"/>
</dbReference>
<comment type="cofactor">
    <cofactor evidence="1 16">
        <name>pyridoxal 5'-phosphate</name>
        <dbReference type="ChEBI" id="CHEBI:597326"/>
    </cofactor>
</comment>
<keyword evidence="8 17" id="KW-0808">Transferase</keyword>
<dbReference type="NCBIfam" id="TIGR01123">
    <property type="entry name" value="ilvE_II"/>
    <property type="match status" value="1"/>
</dbReference>
<dbReference type="Gene3D" id="3.30.470.10">
    <property type="match status" value="1"/>
</dbReference>
<feature type="modified residue" description="N6-(pyridoxal phosphate)lysine" evidence="14">
    <location>
        <position position="203"/>
    </location>
</feature>
<dbReference type="InterPro" id="IPR043132">
    <property type="entry name" value="BCAT-like_C"/>
</dbReference>
<comment type="pathway">
    <text evidence="2">Amino-acid biosynthesis; L-isoleucine biosynthesis; L-isoleucine from 2-oxobutanoate: step 4/4.</text>
</comment>
<sequence length="374" mass="39865">MSTSATTIELKSTTEPLSAAERSAILADPKFGQYFTDHMVVIRYTEGRGWHSAELRPYGPIEIDPATSVLHYGQEIFEGLKAYRQADGSVACFRPEANAQRMANSAVRMAMPVLPEELFLAAIDALVTQDAAWVPEDPEQSLYLRPFMFSTEVGLGVNRPSAEYLFMLIASPAGSYFSAGKTVTAWLGTDYVRAAPGGTGEAKCGGNYAASFLAQAQAVAEGCDQVCWLDAIERKYIEEMGSNNVFFVYGSGAEAKLFTPKLSGSLLPGITRDSLLQAAADLGIPAEEGLISVDELREHAESGAITEAFGSGTAAVVTPIGGFRGKESEIVIGGGKAGPVTMRVREHLLGIQHGDVADSRGWLHTIVPAPVHTA</sequence>
<accession>A0A941IQU3</accession>
<evidence type="ECO:0000256" key="4">
    <source>
        <dbReference type="ARBA" id="ARBA00005072"/>
    </source>
</evidence>
<dbReference type="InterPro" id="IPR033939">
    <property type="entry name" value="BCAT_family"/>
</dbReference>